<proteinExistence type="predicted"/>
<name>A0ABY2JBE1_9MICO</name>
<sequence length="162" mass="18512">MGNLEDVMAYLCSRYPFKEELSKARLTKMVYLADWRMALTKQSQITNLDWTFNHYGPYVDDVKDAAEANEGRFTILKTTNMYGSPKEVIGLKRKEETFASLSEPEIAALDHVVAMTKDLTWAPFIKLVYSTYPIATQARHVHLDLAQLATKYQRELAAVQVT</sequence>
<dbReference type="Pfam" id="PF13274">
    <property type="entry name" value="SocA_Panacea"/>
    <property type="match status" value="1"/>
</dbReference>
<dbReference type="RefSeq" id="WP_134362002.1">
    <property type="nucleotide sequence ID" value="NZ_SOGJ01000006.1"/>
</dbReference>
<dbReference type="Proteomes" id="UP000298355">
    <property type="component" value="Unassembled WGS sequence"/>
</dbReference>
<feature type="domain" description="Antitoxin SocA-like Panacea" evidence="1">
    <location>
        <begin position="26"/>
        <end position="130"/>
    </location>
</feature>
<gene>
    <name evidence="2" type="ORF">E3O65_01555</name>
</gene>
<evidence type="ECO:0000259" key="1">
    <source>
        <dbReference type="Pfam" id="PF13274"/>
    </source>
</evidence>
<accession>A0ABY2JBE1</accession>
<dbReference type="InterPro" id="IPR025272">
    <property type="entry name" value="SocA_Panacea"/>
</dbReference>
<dbReference type="EMBL" id="SOGJ01000006">
    <property type="protein sequence ID" value="TFD01359.1"/>
    <property type="molecule type" value="Genomic_DNA"/>
</dbReference>
<comment type="caution">
    <text evidence="2">The sequence shown here is derived from an EMBL/GenBank/DDBJ whole genome shotgun (WGS) entry which is preliminary data.</text>
</comment>
<reference evidence="2 3" key="1">
    <citation type="submission" date="2019-03" db="EMBL/GenBank/DDBJ databases">
        <title>Genomics of glacier-inhabiting Cryobacterium strains.</title>
        <authorList>
            <person name="Liu Q."/>
            <person name="Xin Y.-H."/>
        </authorList>
    </citation>
    <scope>NUCLEOTIDE SEQUENCE [LARGE SCALE GENOMIC DNA]</scope>
    <source>
        <strain evidence="2 3">TMT4-23</strain>
    </source>
</reference>
<evidence type="ECO:0000313" key="3">
    <source>
        <dbReference type="Proteomes" id="UP000298355"/>
    </source>
</evidence>
<evidence type="ECO:0000313" key="2">
    <source>
        <dbReference type="EMBL" id="TFD01359.1"/>
    </source>
</evidence>
<organism evidence="2 3">
    <name type="scientific">Cryobacterium breve</name>
    <dbReference type="NCBI Taxonomy" id="1259258"/>
    <lineage>
        <taxon>Bacteria</taxon>
        <taxon>Bacillati</taxon>
        <taxon>Actinomycetota</taxon>
        <taxon>Actinomycetes</taxon>
        <taxon>Micrococcales</taxon>
        <taxon>Microbacteriaceae</taxon>
        <taxon>Cryobacterium</taxon>
    </lineage>
</organism>
<protein>
    <submittedName>
        <fullName evidence="2">DUF4065 domain-containing protein</fullName>
    </submittedName>
</protein>
<keyword evidence="3" id="KW-1185">Reference proteome</keyword>